<accession>A0AAD3S5E6</accession>
<sequence length="161" mass="17825">MRSLTGLSSLRKEGLLSSLRGARVPQDIQREAKASAALPPPHRPTSDRIQRAGIARKWLARTGPKDQIASQARDASSANPTATTSHSIQQGSQSTPMNQPRVTFHKDKSARRHLRWPAGTILKHHSKPNPVDDVAMLHRQDDISHEQSRQSPAKRTSQEKS</sequence>
<feature type="region of interest" description="Disordered" evidence="1">
    <location>
        <begin position="1"/>
        <end position="161"/>
    </location>
</feature>
<dbReference type="EMBL" id="BSYO01000005">
    <property type="protein sequence ID" value="GMH04733.1"/>
    <property type="molecule type" value="Genomic_DNA"/>
</dbReference>
<feature type="compositionally biased region" description="Basic and acidic residues" evidence="1">
    <location>
        <begin position="135"/>
        <end position="148"/>
    </location>
</feature>
<keyword evidence="3" id="KW-1185">Reference proteome</keyword>
<proteinExistence type="predicted"/>
<gene>
    <name evidence="2" type="ORF">Nepgr_006573</name>
</gene>
<reference evidence="2" key="1">
    <citation type="submission" date="2023-05" db="EMBL/GenBank/DDBJ databases">
        <title>Nepenthes gracilis genome sequencing.</title>
        <authorList>
            <person name="Fukushima K."/>
        </authorList>
    </citation>
    <scope>NUCLEOTIDE SEQUENCE</scope>
    <source>
        <strain evidence="2">SING2019-196</strain>
    </source>
</reference>
<evidence type="ECO:0000313" key="3">
    <source>
        <dbReference type="Proteomes" id="UP001279734"/>
    </source>
</evidence>
<comment type="caution">
    <text evidence="2">The sequence shown here is derived from an EMBL/GenBank/DDBJ whole genome shotgun (WGS) entry which is preliminary data.</text>
</comment>
<organism evidence="2 3">
    <name type="scientific">Nepenthes gracilis</name>
    <name type="common">Slender pitcher plant</name>
    <dbReference type="NCBI Taxonomy" id="150966"/>
    <lineage>
        <taxon>Eukaryota</taxon>
        <taxon>Viridiplantae</taxon>
        <taxon>Streptophyta</taxon>
        <taxon>Embryophyta</taxon>
        <taxon>Tracheophyta</taxon>
        <taxon>Spermatophyta</taxon>
        <taxon>Magnoliopsida</taxon>
        <taxon>eudicotyledons</taxon>
        <taxon>Gunneridae</taxon>
        <taxon>Pentapetalae</taxon>
        <taxon>Caryophyllales</taxon>
        <taxon>Nepenthaceae</taxon>
        <taxon>Nepenthes</taxon>
    </lineage>
</organism>
<feature type="compositionally biased region" description="Polar residues" evidence="1">
    <location>
        <begin position="68"/>
        <end position="101"/>
    </location>
</feature>
<protein>
    <submittedName>
        <fullName evidence="2">Uncharacterized protein</fullName>
    </submittedName>
</protein>
<dbReference type="Proteomes" id="UP001279734">
    <property type="component" value="Unassembled WGS sequence"/>
</dbReference>
<name>A0AAD3S5E6_NEPGR</name>
<evidence type="ECO:0000313" key="2">
    <source>
        <dbReference type="EMBL" id="GMH04733.1"/>
    </source>
</evidence>
<dbReference type="AlphaFoldDB" id="A0AAD3S5E6"/>
<evidence type="ECO:0000256" key="1">
    <source>
        <dbReference type="SAM" id="MobiDB-lite"/>
    </source>
</evidence>